<evidence type="ECO:0000256" key="1">
    <source>
        <dbReference type="ARBA" id="ARBA00023015"/>
    </source>
</evidence>
<dbReference type="InterPro" id="IPR036390">
    <property type="entry name" value="WH_DNA-bd_sf"/>
</dbReference>
<dbReference type="GO" id="GO:0045892">
    <property type="term" value="P:negative regulation of DNA-templated transcription"/>
    <property type="evidence" value="ECO:0007669"/>
    <property type="project" value="TreeGrafter"/>
</dbReference>
<dbReference type="InterPro" id="IPR050707">
    <property type="entry name" value="HTH_MetabolicPath_Reg"/>
</dbReference>
<dbReference type="InterPro" id="IPR011991">
    <property type="entry name" value="ArsR-like_HTH"/>
</dbReference>
<evidence type="ECO:0000313" key="8">
    <source>
        <dbReference type="Proteomes" id="UP000617634"/>
    </source>
</evidence>
<name>A0A931HFE8_9SPHN</name>
<feature type="compositionally biased region" description="Basic and acidic residues" evidence="4">
    <location>
        <begin position="17"/>
        <end position="26"/>
    </location>
</feature>
<reference evidence="7" key="1">
    <citation type="submission" date="2020-11" db="EMBL/GenBank/DDBJ databases">
        <title>Novosphingobium aureum sp. nov., a marine bacterium isolated from sediment of a salt flat.</title>
        <authorList>
            <person name="Yoo Y."/>
            <person name="Kim J.-J."/>
        </authorList>
    </citation>
    <scope>NUCLEOTIDE SEQUENCE</scope>
    <source>
        <strain evidence="7">YJ-S2-02</strain>
    </source>
</reference>
<dbReference type="InterPro" id="IPR029016">
    <property type="entry name" value="GAF-like_dom_sf"/>
</dbReference>
<sequence length="288" mass="31627">MAADKTATGQNMAEAQAARRDGGDQDKDIIRSLSRSIHVLQAINRKGAMGLAEIARAADLPMPTVYRIINTLMREGLIERDGPRQKLYRPTALIQTLACGFQNHDRLVNAARPSMSRFTHEHHWPLSIVTRVGDKMVVRFHTSNQTTLTFNNYYPGWQVPLLASASGQAFVAFTDEQTRTMLIESAANLEDAQQTFMLEHFRSGEATATIRERGYAAVAKSWYSANPGKTSSVAVPIFDGEELIGALAIVFFASGLSLEQAIAQYLAPVQAVSAQISADLARMPPQSY</sequence>
<evidence type="ECO:0000256" key="4">
    <source>
        <dbReference type="SAM" id="MobiDB-lite"/>
    </source>
</evidence>
<dbReference type="Proteomes" id="UP000617634">
    <property type="component" value="Unassembled WGS sequence"/>
</dbReference>
<dbReference type="Gene3D" id="3.30.450.40">
    <property type="match status" value="1"/>
</dbReference>
<dbReference type="PROSITE" id="PS51078">
    <property type="entry name" value="ICLR_ED"/>
    <property type="match status" value="1"/>
</dbReference>
<keyword evidence="3" id="KW-0804">Transcription</keyword>
<organism evidence="7 8">
    <name type="scientific">Novosphingobium aureum</name>
    <dbReference type="NCBI Taxonomy" id="2792964"/>
    <lineage>
        <taxon>Bacteria</taxon>
        <taxon>Pseudomonadati</taxon>
        <taxon>Pseudomonadota</taxon>
        <taxon>Alphaproteobacteria</taxon>
        <taxon>Sphingomonadales</taxon>
        <taxon>Sphingomonadaceae</taxon>
        <taxon>Novosphingobium</taxon>
    </lineage>
</organism>
<feature type="region of interest" description="Disordered" evidence="4">
    <location>
        <begin position="1"/>
        <end position="26"/>
    </location>
</feature>
<keyword evidence="8" id="KW-1185">Reference proteome</keyword>
<accession>A0A931HFE8</accession>
<evidence type="ECO:0000313" key="7">
    <source>
        <dbReference type="EMBL" id="MBH0114403.1"/>
    </source>
</evidence>
<gene>
    <name evidence="7" type="ORF">I5E68_15770</name>
</gene>
<dbReference type="PANTHER" id="PTHR30136">
    <property type="entry name" value="HELIX-TURN-HELIX TRANSCRIPTIONAL REGULATOR, ICLR FAMILY"/>
    <property type="match status" value="1"/>
</dbReference>
<dbReference type="GO" id="GO:0003700">
    <property type="term" value="F:DNA-binding transcription factor activity"/>
    <property type="evidence" value="ECO:0007669"/>
    <property type="project" value="TreeGrafter"/>
</dbReference>
<dbReference type="GO" id="GO:0003677">
    <property type="term" value="F:DNA binding"/>
    <property type="evidence" value="ECO:0007669"/>
    <property type="project" value="UniProtKB-KW"/>
</dbReference>
<dbReference type="SUPFAM" id="SSF55781">
    <property type="entry name" value="GAF domain-like"/>
    <property type="match status" value="1"/>
</dbReference>
<evidence type="ECO:0000259" key="5">
    <source>
        <dbReference type="PROSITE" id="PS51077"/>
    </source>
</evidence>
<dbReference type="EMBL" id="JADZGI010000003">
    <property type="protein sequence ID" value="MBH0114403.1"/>
    <property type="molecule type" value="Genomic_DNA"/>
</dbReference>
<keyword evidence="1" id="KW-0805">Transcription regulation</keyword>
<dbReference type="Pfam" id="PF09339">
    <property type="entry name" value="HTH_IclR"/>
    <property type="match status" value="1"/>
</dbReference>
<feature type="domain" description="IclR-ED" evidence="6">
    <location>
        <begin position="93"/>
        <end position="282"/>
    </location>
</feature>
<dbReference type="SUPFAM" id="SSF46785">
    <property type="entry name" value="Winged helix' DNA-binding domain"/>
    <property type="match status" value="1"/>
</dbReference>
<dbReference type="SMART" id="SM00346">
    <property type="entry name" value="HTH_ICLR"/>
    <property type="match status" value="1"/>
</dbReference>
<protein>
    <submittedName>
        <fullName evidence="7">Helix-turn-helix domain-containing protein</fullName>
    </submittedName>
</protein>
<comment type="caution">
    <text evidence="7">The sequence shown here is derived from an EMBL/GenBank/DDBJ whole genome shotgun (WGS) entry which is preliminary data.</text>
</comment>
<dbReference type="AlphaFoldDB" id="A0A931HFE8"/>
<feature type="domain" description="HTH iclR-type" evidence="5">
    <location>
        <begin position="30"/>
        <end position="92"/>
    </location>
</feature>
<evidence type="ECO:0000256" key="2">
    <source>
        <dbReference type="ARBA" id="ARBA00023125"/>
    </source>
</evidence>
<dbReference type="PROSITE" id="PS51077">
    <property type="entry name" value="HTH_ICLR"/>
    <property type="match status" value="1"/>
</dbReference>
<dbReference type="CDD" id="cd00090">
    <property type="entry name" value="HTH_ARSR"/>
    <property type="match status" value="1"/>
</dbReference>
<dbReference type="RefSeq" id="WP_197165772.1">
    <property type="nucleotide sequence ID" value="NZ_JADZGI010000003.1"/>
</dbReference>
<dbReference type="InterPro" id="IPR036388">
    <property type="entry name" value="WH-like_DNA-bd_sf"/>
</dbReference>
<evidence type="ECO:0000256" key="3">
    <source>
        <dbReference type="ARBA" id="ARBA00023163"/>
    </source>
</evidence>
<dbReference type="Pfam" id="PF01614">
    <property type="entry name" value="IclR_C"/>
    <property type="match status" value="1"/>
</dbReference>
<dbReference type="Gene3D" id="1.10.10.10">
    <property type="entry name" value="Winged helix-like DNA-binding domain superfamily/Winged helix DNA-binding domain"/>
    <property type="match status" value="1"/>
</dbReference>
<dbReference type="PANTHER" id="PTHR30136:SF23">
    <property type="entry name" value="DNA-BINDING TRANSCRIPTIONAL ACTIVATOR MHPR"/>
    <property type="match status" value="1"/>
</dbReference>
<dbReference type="InterPro" id="IPR014757">
    <property type="entry name" value="Tscrpt_reg_IclR_C"/>
</dbReference>
<proteinExistence type="predicted"/>
<evidence type="ECO:0000259" key="6">
    <source>
        <dbReference type="PROSITE" id="PS51078"/>
    </source>
</evidence>
<keyword evidence="2" id="KW-0238">DNA-binding</keyword>
<dbReference type="InterPro" id="IPR005471">
    <property type="entry name" value="Tscrpt_reg_IclR_N"/>
</dbReference>